<dbReference type="GO" id="GO:0006310">
    <property type="term" value="P:DNA recombination"/>
    <property type="evidence" value="ECO:0007669"/>
    <property type="project" value="UniProtKB-UniRule"/>
</dbReference>
<dbReference type="SUPFAM" id="SSF57863">
    <property type="entry name" value="ArfGap/RecO-like zinc finger"/>
    <property type="match status" value="1"/>
</dbReference>
<keyword evidence="11" id="KW-1185">Reference proteome</keyword>
<dbReference type="GO" id="GO:0043590">
    <property type="term" value="C:bacterial nucleoid"/>
    <property type="evidence" value="ECO:0007669"/>
    <property type="project" value="TreeGrafter"/>
</dbReference>
<dbReference type="Pfam" id="PF02565">
    <property type="entry name" value="RecO_C"/>
    <property type="match status" value="1"/>
</dbReference>
<dbReference type="InterPro" id="IPR037278">
    <property type="entry name" value="ARFGAP/RecO"/>
</dbReference>
<keyword evidence="5 7" id="KW-0234">DNA repair</keyword>
<dbReference type="InterPro" id="IPR012340">
    <property type="entry name" value="NA-bd_OB-fold"/>
</dbReference>
<dbReference type="SUPFAM" id="SSF50249">
    <property type="entry name" value="Nucleic acid-binding proteins"/>
    <property type="match status" value="1"/>
</dbReference>
<dbReference type="Pfam" id="PF11967">
    <property type="entry name" value="RecO_N"/>
    <property type="match status" value="1"/>
</dbReference>
<evidence type="ECO:0000256" key="8">
    <source>
        <dbReference type="SAM" id="MobiDB-lite"/>
    </source>
</evidence>
<protein>
    <recommendedName>
        <fullName evidence="2 7">DNA repair protein RecO</fullName>
    </recommendedName>
    <alternativeName>
        <fullName evidence="6 7">Recombination protein O</fullName>
    </alternativeName>
</protein>
<comment type="similarity">
    <text evidence="1 7">Belongs to the RecO family.</text>
</comment>
<evidence type="ECO:0000256" key="4">
    <source>
        <dbReference type="ARBA" id="ARBA00023172"/>
    </source>
</evidence>
<evidence type="ECO:0000256" key="5">
    <source>
        <dbReference type="ARBA" id="ARBA00023204"/>
    </source>
</evidence>
<keyword evidence="3 7" id="KW-0227">DNA damage</keyword>
<evidence type="ECO:0000256" key="2">
    <source>
        <dbReference type="ARBA" id="ARBA00021310"/>
    </source>
</evidence>
<sequence length="271" mass="29812">MSRSGSRSKAAGPTTSARSRASATSDRGARGVSARQRVDEQPAWVLHSRPWRETSSIVELLTRDHGRVAVVAKGARRPHSALRGVLMGFQPLHVAYSGSGEVKTLVRAEWQGGQPLLCGRALLCGYYLNELVVHLSAREDPHPGLFDAYVDTVARLARAGPPAPELRRFELALLRETGYQLVLDREADGDVPIEEGARYAYIIERGPVRGEPPPAEHVMVSGRTLAAMARDDFSDPLTQSESKSLLRTLINHQLGGRPLQSRRVFRELQEL</sequence>
<dbReference type="PANTHER" id="PTHR33991">
    <property type="entry name" value="DNA REPAIR PROTEIN RECO"/>
    <property type="match status" value="1"/>
</dbReference>
<evidence type="ECO:0000313" key="10">
    <source>
        <dbReference type="EMBL" id="AUN94381.1"/>
    </source>
</evidence>
<evidence type="ECO:0000259" key="9">
    <source>
        <dbReference type="Pfam" id="PF11967"/>
    </source>
</evidence>
<organism evidence="10 11">
    <name type="scientific">Pseudazoarcus pumilus</name>
    <dbReference type="NCBI Taxonomy" id="2067960"/>
    <lineage>
        <taxon>Bacteria</taxon>
        <taxon>Pseudomonadati</taxon>
        <taxon>Pseudomonadota</taxon>
        <taxon>Betaproteobacteria</taxon>
        <taxon>Rhodocyclales</taxon>
        <taxon>Zoogloeaceae</taxon>
        <taxon>Pseudazoarcus</taxon>
    </lineage>
</organism>
<gene>
    <name evidence="7" type="primary">recO</name>
    <name evidence="10" type="ORF">C0099_05185</name>
</gene>
<dbReference type="HAMAP" id="MF_00201">
    <property type="entry name" value="RecO"/>
    <property type="match status" value="1"/>
</dbReference>
<evidence type="ECO:0000256" key="7">
    <source>
        <dbReference type="HAMAP-Rule" id="MF_00201"/>
    </source>
</evidence>
<comment type="function">
    <text evidence="7">Involved in DNA repair and RecF pathway recombination.</text>
</comment>
<dbReference type="AlphaFoldDB" id="A0A2I6S559"/>
<evidence type="ECO:0000256" key="1">
    <source>
        <dbReference type="ARBA" id="ARBA00007452"/>
    </source>
</evidence>
<dbReference type="PANTHER" id="PTHR33991:SF1">
    <property type="entry name" value="DNA REPAIR PROTEIN RECO"/>
    <property type="match status" value="1"/>
</dbReference>
<evidence type="ECO:0000256" key="6">
    <source>
        <dbReference type="ARBA" id="ARBA00033409"/>
    </source>
</evidence>
<evidence type="ECO:0000256" key="3">
    <source>
        <dbReference type="ARBA" id="ARBA00022763"/>
    </source>
</evidence>
<dbReference type="InterPro" id="IPR042242">
    <property type="entry name" value="RecO_C"/>
</dbReference>
<evidence type="ECO:0000313" key="11">
    <source>
        <dbReference type="Proteomes" id="UP000242205"/>
    </source>
</evidence>
<feature type="domain" description="DNA replication/recombination mediator RecO N-terminal" evidence="9">
    <location>
        <begin position="41"/>
        <end position="110"/>
    </location>
</feature>
<feature type="region of interest" description="Disordered" evidence="8">
    <location>
        <begin position="1"/>
        <end position="36"/>
    </location>
</feature>
<accession>A0A2I6S559</accession>
<dbReference type="Proteomes" id="UP000242205">
    <property type="component" value="Chromosome"/>
</dbReference>
<dbReference type="Gene3D" id="2.40.50.140">
    <property type="entry name" value="Nucleic acid-binding proteins"/>
    <property type="match status" value="1"/>
</dbReference>
<reference evidence="10 11" key="1">
    <citation type="submission" date="2018-01" db="EMBL/GenBank/DDBJ databases">
        <authorList>
            <person name="Fu G.-Y."/>
        </authorList>
    </citation>
    <scope>NUCLEOTIDE SEQUENCE [LARGE SCALE GENOMIC DNA]</scope>
    <source>
        <strain evidence="10 11">SY39</strain>
    </source>
</reference>
<dbReference type="KEGG" id="atw:C0099_05185"/>
<proteinExistence type="inferred from homology"/>
<dbReference type="EMBL" id="CP025682">
    <property type="protein sequence ID" value="AUN94381.1"/>
    <property type="molecule type" value="Genomic_DNA"/>
</dbReference>
<name>A0A2I6S559_9RHOO</name>
<dbReference type="InterPro" id="IPR022572">
    <property type="entry name" value="DNA_rep/recomb_RecO_N"/>
</dbReference>
<dbReference type="OrthoDB" id="9804792at2"/>
<dbReference type="Gene3D" id="1.20.1440.120">
    <property type="entry name" value="Recombination protein O, C-terminal domain"/>
    <property type="match status" value="1"/>
</dbReference>
<dbReference type="GO" id="GO:0006302">
    <property type="term" value="P:double-strand break repair"/>
    <property type="evidence" value="ECO:0007669"/>
    <property type="project" value="TreeGrafter"/>
</dbReference>
<feature type="compositionally biased region" description="Low complexity" evidence="8">
    <location>
        <begin position="10"/>
        <end position="26"/>
    </location>
</feature>
<keyword evidence="4 7" id="KW-0233">DNA recombination</keyword>
<dbReference type="NCBIfam" id="TIGR00613">
    <property type="entry name" value="reco"/>
    <property type="match status" value="1"/>
</dbReference>
<dbReference type="InterPro" id="IPR003717">
    <property type="entry name" value="RecO"/>
</dbReference>